<evidence type="ECO:0000313" key="7">
    <source>
        <dbReference type="EMBL" id="MBC3874846.1"/>
    </source>
</evidence>
<feature type="transmembrane region" description="Helical" evidence="6">
    <location>
        <begin position="12"/>
        <end position="33"/>
    </location>
</feature>
<comment type="subcellular location">
    <subcellularLocation>
        <location evidence="1">Membrane</location>
        <topology evidence="1">Multi-pass membrane protein</topology>
    </subcellularLocation>
</comment>
<evidence type="ECO:0000256" key="4">
    <source>
        <dbReference type="ARBA" id="ARBA00022989"/>
    </source>
</evidence>
<evidence type="ECO:0000256" key="2">
    <source>
        <dbReference type="ARBA" id="ARBA00022448"/>
    </source>
</evidence>
<dbReference type="Pfam" id="PF07690">
    <property type="entry name" value="MFS_1"/>
    <property type="match status" value="1"/>
</dbReference>
<dbReference type="Gene3D" id="1.20.1250.20">
    <property type="entry name" value="MFS general substrate transporter like domains"/>
    <property type="match status" value="2"/>
</dbReference>
<evidence type="ECO:0000313" key="8">
    <source>
        <dbReference type="Proteomes" id="UP000624279"/>
    </source>
</evidence>
<sequence length="432" mass="46563">MNNSKLRHPLTWVPTLYFAEGLPLWVVLIVAGVMFKSMGISNQDIGHWTGILVLAWTFKPLWSPLLETSNNKRFFVVLFQIIGGIALGLIALTLQLPNSVAVTVALLGVVALASATHDIAADGLYIASLSTKQQTAFAGWQGAFYNASKFVISGGLVVLAGDLQTKYQYPPEKAWAVIFAIMSAGLIGIAIYHLWALPANPAVTTAPTSIKEGFATLIEVIIDFFKKPGIWLSILFILLFRAGEAQVSTIAPLFLLDSRAAGGLGLTTAQVGWAYGAAGTIAFIVGSIIGGYFAGWLGLRRGMVFLIIGMNMPNLAFFFLSSTMPDNLTIITAAIFIENFGFGFGFVGLILYMMQVLSVGKYQTAHYAFGTGFMALGLVLFRTFSGDIQAALGYKHFFLWVILSAIPVLVLSLWIVPKSTEEKLTADPALAV</sequence>
<gene>
    <name evidence="7" type="ORF">H8K55_14735</name>
</gene>
<protein>
    <submittedName>
        <fullName evidence="7">MFS transporter</fullName>
    </submittedName>
</protein>
<feature type="transmembrane region" description="Helical" evidence="6">
    <location>
        <begin position="230"/>
        <end position="255"/>
    </location>
</feature>
<keyword evidence="2" id="KW-0813">Transport</keyword>
<name>A0ABR6YE60_9BURK</name>
<proteinExistence type="predicted"/>
<feature type="transmembrane region" description="Helical" evidence="6">
    <location>
        <begin position="45"/>
        <end position="62"/>
    </location>
</feature>
<feature type="transmembrane region" description="Helical" evidence="6">
    <location>
        <begin position="173"/>
        <end position="195"/>
    </location>
</feature>
<feature type="transmembrane region" description="Helical" evidence="6">
    <location>
        <begin position="74"/>
        <end position="94"/>
    </location>
</feature>
<dbReference type="EMBL" id="JACOGA010000013">
    <property type="protein sequence ID" value="MBC3874846.1"/>
    <property type="molecule type" value="Genomic_DNA"/>
</dbReference>
<dbReference type="RefSeq" id="WP_186942821.1">
    <property type="nucleotide sequence ID" value="NZ_JACOGA010000013.1"/>
</dbReference>
<feature type="transmembrane region" description="Helical" evidence="6">
    <location>
        <begin position="142"/>
        <end position="161"/>
    </location>
</feature>
<dbReference type="PANTHER" id="PTHR12778:SF10">
    <property type="entry name" value="MAJOR FACILITATOR SUPERFAMILY DOMAIN-CONTAINING PROTEIN 3"/>
    <property type="match status" value="1"/>
</dbReference>
<evidence type="ECO:0000256" key="5">
    <source>
        <dbReference type="ARBA" id="ARBA00023136"/>
    </source>
</evidence>
<dbReference type="SUPFAM" id="SSF103473">
    <property type="entry name" value="MFS general substrate transporter"/>
    <property type="match status" value="1"/>
</dbReference>
<evidence type="ECO:0000256" key="3">
    <source>
        <dbReference type="ARBA" id="ARBA00022692"/>
    </source>
</evidence>
<dbReference type="Proteomes" id="UP000624279">
    <property type="component" value="Unassembled WGS sequence"/>
</dbReference>
<comment type="caution">
    <text evidence="7">The sequence shown here is derived from an EMBL/GenBank/DDBJ whole genome shotgun (WGS) entry which is preliminary data.</text>
</comment>
<organism evidence="7 8">
    <name type="scientific">Undibacterium flavidum</name>
    <dbReference type="NCBI Taxonomy" id="2762297"/>
    <lineage>
        <taxon>Bacteria</taxon>
        <taxon>Pseudomonadati</taxon>
        <taxon>Pseudomonadota</taxon>
        <taxon>Betaproteobacteria</taxon>
        <taxon>Burkholderiales</taxon>
        <taxon>Oxalobacteraceae</taxon>
        <taxon>Undibacterium</taxon>
    </lineage>
</organism>
<feature type="transmembrane region" description="Helical" evidence="6">
    <location>
        <begin position="330"/>
        <end position="353"/>
    </location>
</feature>
<dbReference type="PANTHER" id="PTHR12778">
    <property type="entry name" value="SOLUTE CARRIER FAMILY 33 ACETYL-COA TRANSPORTER -RELATED"/>
    <property type="match status" value="1"/>
</dbReference>
<dbReference type="InterPro" id="IPR036259">
    <property type="entry name" value="MFS_trans_sf"/>
</dbReference>
<keyword evidence="5 6" id="KW-0472">Membrane</keyword>
<dbReference type="InterPro" id="IPR004752">
    <property type="entry name" value="AmpG_permease/AT-1"/>
</dbReference>
<feature type="transmembrane region" description="Helical" evidence="6">
    <location>
        <begin position="275"/>
        <end position="297"/>
    </location>
</feature>
<accession>A0ABR6YE60</accession>
<dbReference type="InterPro" id="IPR011701">
    <property type="entry name" value="MFS"/>
</dbReference>
<feature type="transmembrane region" description="Helical" evidence="6">
    <location>
        <begin position="397"/>
        <end position="416"/>
    </location>
</feature>
<keyword evidence="8" id="KW-1185">Reference proteome</keyword>
<keyword evidence="4 6" id="KW-1133">Transmembrane helix</keyword>
<feature type="transmembrane region" description="Helical" evidence="6">
    <location>
        <begin position="365"/>
        <end position="385"/>
    </location>
</feature>
<evidence type="ECO:0000256" key="6">
    <source>
        <dbReference type="SAM" id="Phobius"/>
    </source>
</evidence>
<reference evidence="7 8" key="1">
    <citation type="submission" date="2020-08" db="EMBL/GenBank/DDBJ databases">
        <title>Novel species isolated from subtropical streams in China.</title>
        <authorList>
            <person name="Lu H."/>
        </authorList>
    </citation>
    <scope>NUCLEOTIDE SEQUENCE [LARGE SCALE GENOMIC DNA]</scope>
    <source>
        <strain evidence="7 8">LX15W</strain>
    </source>
</reference>
<evidence type="ECO:0000256" key="1">
    <source>
        <dbReference type="ARBA" id="ARBA00004141"/>
    </source>
</evidence>
<feature type="transmembrane region" description="Helical" evidence="6">
    <location>
        <begin position="304"/>
        <end position="324"/>
    </location>
</feature>
<keyword evidence="3 6" id="KW-0812">Transmembrane</keyword>
<feature type="transmembrane region" description="Helical" evidence="6">
    <location>
        <begin position="100"/>
        <end position="121"/>
    </location>
</feature>